<comment type="similarity">
    <text evidence="3">Belongs to the helicase family. RecQ subfamily.</text>
</comment>
<sequence>MTNLNLHDALKQYFGFTKFKGLQEQVIRSIINKEDVFVIMPTGGGKSLCYQLPALIQEGTAIVVSPLIALMKNQVDAIRGISEDEGIAHVLNSSLNKGDVARVMNDIKSGVTKLLYVAPESLTKEEYIDFLKTQKISFVAIDEAHCISEWGHDFRPEYRNLKKIIERIDDVPIIGLTATATPKVQEDILKNLAITDATTYKASFNRPNLYYEIRPKTKDVEKDIIRFVRDFKDKSGIIYCLSRKKVEEIANVLIVNGIKAVPYHAGLDGKTRAKHQDMFLMEDVDVVVATIAFGMGIDKPDVRFVIHHDIPKSLESYYQETGRGGRDGGEGHCLAFYAYKDIEKLEKFLSGKPVAEQEIGHALLQEVVSYAETSMSRRKFLLHYFGEEFDEKNGEGADMDDNVRNPKKKVEAKNEVKILLETIRDTKEEYKSKEVVNTLIGKSNALLKSRRTDEQTYFGVGKNKENVFWMALIRQVLVAGFITKEIEQYGVLKIPQKGLDYIENPTSFMMTEDHFYGDEDNSNIITNSKASGAAVDQQLMSMLKDLRKKVGKRKNVPPFAVFQDPSMEDMTMKYPISLEELANVHGVGEGKAKKYGKEFVDLIQRYVTDNDITRPDDLIVKTTGVNSALKLYIIQNTDRKLPLIDIAKSKGLSMIELTKEMERIVYSGTKININYSLDDLLDEDQQEEIHDYFMEADTDKIQEALDEFDGDYDEEELRLMRIKFISEVAN</sequence>
<dbReference type="PANTHER" id="PTHR13710:SF105">
    <property type="entry name" value="ATP-DEPENDENT DNA HELICASE Q1"/>
    <property type="match status" value="1"/>
</dbReference>
<dbReference type="Gene3D" id="1.10.150.80">
    <property type="entry name" value="HRDC domain"/>
    <property type="match status" value="1"/>
</dbReference>
<dbReference type="SUPFAM" id="SSF47819">
    <property type="entry name" value="HRDC-like"/>
    <property type="match status" value="1"/>
</dbReference>
<dbReference type="InterPro" id="IPR036388">
    <property type="entry name" value="WH-like_DNA-bd_sf"/>
</dbReference>
<evidence type="ECO:0000256" key="4">
    <source>
        <dbReference type="ARBA" id="ARBA00022723"/>
    </source>
</evidence>
<dbReference type="InterPro" id="IPR032284">
    <property type="entry name" value="RecQ_Zn-bd"/>
</dbReference>
<feature type="domain" description="Helicase ATP-binding" evidence="16">
    <location>
        <begin position="27"/>
        <end position="198"/>
    </location>
</feature>
<dbReference type="PROSITE" id="PS50967">
    <property type="entry name" value="HRDC"/>
    <property type="match status" value="1"/>
</dbReference>
<dbReference type="NCBIfam" id="TIGR00614">
    <property type="entry name" value="recQ_fam"/>
    <property type="match status" value="1"/>
</dbReference>
<evidence type="ECO:0000256" key="2">
    <source>
        <dbReference type="ARBA" id="ARBA00001947"/>
    </source>
</evidence>
<proteinExistence type="inferred from homology"/>
<dbReference type="InterPro" id="IPR004589">
    <property type="entry name" value="DNA_helicase_ATP-dep_RecQ"/>
</dbReference>
<evidence type="ECO:0000256" key="1">
    <source>
        <dbReference type="ARBA" id="ARBA00001946"/>
    </source>
</evidence>
<comment type="cofactor">
    <cofactor evidence="2">
        <name>Zn(2+)</name>
        <dbReference type="ChEBI" id="CHEBI:29105"/>
    </cofactor>
</comment>
<dbReference type="SMART" id="SM00490">
    <property type="entry name" value="HELICc"/>
    <property type="match status" value="1"/>
</dbReference>
<dbReference type="Proteomes" id="UP000623301">
    <property type="component" value="Unassembled WGS sequence"/>
</dbReference>
<dbReference type="Gene3D" id="3.40.50.300">
    <property type="entry name" value="P-loop containing nucleotide triphosphate hydrolases"/>
    <property type="match status" value="2"/>
</dbReference>
<feature type="domain" description="HRDC" evidence="15">
    <location>
        <begin position="533"/>
        <end position="613"/>
    </location>
</feature>
<evidence type="ECO:0000259" key="15">
    <source>
        <dbReference type="PROSITE" id="PS50967"/>
    </source>
</evidence>
<dbReference type="SMART" id="SM00487">
    <property type="entry name" value="DEXDc"/>
    <property type="match status" value="1"/>
</dbReference>
<keyword evidence="4" id="KW-0479">Metal-binding</keyword>
<keyword evidence="10" id="KW-0413">Isomerase</keyword>
<dbReference type="InterPro" id="IPR002121">
    <property type="entry name" value="HRDC_dom"/>
</dbReference>
<accession>A0ABS0WRN0</accession>
<organism evidence="18 19">
    <name type="scientific">Aureibaculum flavum</name>
    <dbReference type="NCBI Taxonomy" id="2795986"/>
    <lineage>
        <taxon>Bacteria</taxon>
        <taxon>Pseudomonadati</taxon>
        <taxon>Bacteroidota</taxon>
        <taxon>Flavobacteriia</taxon>
        <taxon>Flavobacteriales</taxon>
        <taxon>Flavobacteriaceae</taxon>
        <taxon>Aureibaculum</taxon>
    </lineage>
</organism>
<gene>
    <name evidence="18" type="ORF">JBL43_10385</name>
</gene>
<keyword evidence="8" id="KW-0067">ATP-binding</keyword>
<dbReference type="InterPro" id="IPR001650">
    <property type="entry name" value="Helicase_C-like"/>
</dbReference>
<keyword evidence="5" id="KW-0547">Nucleotide-binding</keyword>
<dbReference type="Gene3D" id="1.10.10.10">
    <property type="entry name" value="Winged helix-like DNA-binding domain superfamily/Winged helix DNA-binding domain"/>
    <property type="match status" value="1"/>
</dbReference>
<dbReference type="InterPro" id="IPR014001">
    <property type="entry name" value="Helicase_ATP-bd"/>
</dbReference>
<evidence type="ECO:0000256" key="13">
    <source>
        <dbReference type="ARBA" id="ARBA00044535"/>
    </source>
</evidence>
<protein>
    <recommendedName>
        <fullName evidence="13">ATP-dependent DNA helicase RecQ</fullName>
        <ecNumber evidence="12">5.6.2.4</ecNumber>
    </recommendedName>
    <alternativeName>
        <fullName evidence="14">DNA 3'-5' helicase RecQ</fullName>
    </alternativeName>
</protein>
<evidence type="ECO:0000256" key="10">
    <source>
        <dbReference type="ARBA" id="ARBA00023235"/>
    </source>
</evidence>
<dbReference type="InterPro" id="IPR027417">
    <property type="entry name" value="P-loop_NTPase"/>
</dbReference>
<evidence type="ECO:0000256" key="12">
    <source>
        <dbReference type="ARBA" id="ARBA00034808"/>
    </source>
</evidence>
<evidence type="ECO:0000313" key="18">
    <source>
        <dbReference type="EMBL" id="MBJ2174645.1"/>
    </source>
</evidence>
<dbReference type="EC" id="5.6.2.4" evidence="12"/>
<dbReference type="SMART" id="SM00341">
    <property type="entry name" value="HRDC"/>
    <property type="match status" value="1"/>
</dbReference>
<keyword evidence="6 18" id="KW-0378">Hydrolase</keyword>
<dbReference type="GO" id="GO:0016787">
    <property type="term" value="F:hydrolase activity"/>
    <property type="evidence" value="ECO:0007669"/>
    <property type="project" value="UniProtKB-KW"/>
</dbReference>
<comment type="cofactor">
    <cofactor evidence="1">
        <name>Mg(2+)</name>
        <dbReference type="ChEBI" id="CHEBI:18420"/>
    </cofactor>
</comment>
<comment type="caution">
    <text evidence="18">The sequence shown here is derived from an EMBL/GenBank/DDBJ whole genome shotgun (WGS) entry which is preliminary data.</text>
</comment>
<dbReference type="Pfam" id="PF00270">
    <property type="entry name" value="DEAD"/>
    <property type="match status" value="1"/>
</dbReference>
<dbReference type="InterPro" id="IPR044876">
    <property type="entry name" value="HRDC_dom_sf"/>
</dbReference>
<dbReference type="InterPro" id="IPR036390">
    <property type="entry name" value="WH_DNA-bd_sf"/>
</dbReference>
<dbReference type="Pfam" id="PF00271">
    <property type="entry name" value="Helicase_C"/>
    <property type="match status" value="1"/>
</dbReference>
<dbReference type="CDD" id="cd17920">
    <property type="entry name" value="DEXHc_RecQ"/>
    <property type="match status" value="1"/>
</dbReference>
<dbReference type="InterPro" id="IPR048671">
    <property type="entry name" value="RecQ-1-like_HTH"/>
</dbReference>
<dbReference type="InterPro" id="IPR018982">
    <property type="entry name" value="RQC_domain"/>
</dbReference>
<dbReference type="GO" id="GO:0003678">
    <property type="term" value="F:DNA helicase activity"/>
    <property type="evidence" value="ECO:0007669"/>
    <property type="project" value="UniProtKB-EC"/>
</dbReference>
<keyword evidence="9" id="KW-0238">DNA-binding</keyword>
<evidence type="ECO:0000256" key="8">
    <source>
        <dbReference type="ARBA" id="ARBA00022840"/>
    </source>
</evidence>
<evidence type="ECO:0000256" key="9">
    <source>
        <dbReference type="ARBA" id="ARBA00023125"/>
    </source>
</evidence>
<dbReference type="SUPFAM" id="SSF46785">
    <property type="entry name" value="Winged helix' DNA-binding domain"/>
    <property type="match status" value="1"/>
</dbReference>
<dbReference type="PROSITE" id="PS51194">
    <property type="entry name" value="HELICASE_CTER"/>
    <property type="match status" value="1"/>
</dbReference>
<name>A0ABS0WRN0_9FLAO</name>
<dbReference type="EMBL" id="JAEHFJ010000004">
    <property type="protein sequence ID" value="MBJ2174645.1"/>
    <property type="molecule type" value="Genomic_DNA"/>
</dbReference>
<evidence type="ECO:0000259" key="17">
    <source>
        <dbReference type="PROSITE" id="PS51194"/>
    </source>
</evidence>
<dbReference type="Gene3D" id="1.10.10.1390">
    <property type="entry name" value="ATP-dependent DNA helicase RecQ"/>
    <property type="match status" value="1"/>
</dbReference>
<dbReference type="PROSITE" id="PS51192">
    <property type="entry name" value="HELICASE_ATP_BIND_1"/>
    <property type="match status" value="1"/>
</dbReference>
<evidence type="ECO:0000259" key="16">
    <source>
        <dbReference type="PROSITE" id="PS51192"/>
    </source>
</evidence>
<evidence type="ECO:0000256" key="14">
    <source>
        <dbReference type="ARBA" id="ARBA00044550"/>
    </source>
</evidence>
<dbReference type="InterPro" id="IPR011545">
    <property type="entry name" value="DEAD/DEAH_box_helicase_dom"/>
</dbReference>
<keyword evidence="7 18" id="KW-0347">Helicase</keyword>
<evidence type="ECO:0000313" key="19">
    <source>
        <dbReference type="Proteomes" id="UP000623301"/>
    </source>
</evidence>
<reference evidence="18 19" key="1">
    <citation type="submission" date="2020-12" db="EMBL/GenBank/DDBJ databases">
        <title>Aureibaculum luteum sp. nov. and Aureibaculum flavum sp. nov., novel members of the family Flavobacteriaceae isolated from Antarctic intertidal sediments.</title>
        <authorList>
            <person name="He X."/>
            <person name="Zhang X."/>
        </authorList>
    </citation>
    <scope>NUCLEOTIDE SEQUENCE [LARGE SCALE GENOMIC DNA]</scope>
    <source>
        <strain evidence="18 19">A20</strain>
    </source>
</reference>
<dbReference type="RefSeq" id="WP_198841372.1">
    <property type="nucleotide sequence ID" value="NZ_JAEHFJ010000004.1"/>
</dbReference>
<dbReference type="Pfam" id="PF00570">
    <property type="entry name" value="HRDC"/>
    <property type="match status" value="1"/>
</dbReference>
<evidence type="ECO:0000256" key="7">
    <source>
        <dbReference type="ARBA" id="ARBA00022806"/>
    </source>
</evidence>
<comment type="catalytic activity">
    <reaction evidence="11">
        <text>Couples ATP hydrolysis with the unwinding of duplex DNA by translocating in the 3'-5' direction.</text>
        <dbReference type="EC" id="5.6.2.4"/>
    </reaction>
</comment>
<dbReference type="InterPro" id="IPR010997">
    <property type="entry name" value="HRDC-like_sf"/>
</dbReference>
<dbReference type="SUPFAM" id="SSF52540">
    <property type="entry name" value="P-loop containing nucleoside triphosphate hydrolases"/>
    <property type="match status" value="1"/>
</dbReference>
<dbReference type="Pfam" id="PF16124">
    <property type="entry name" value="RecQ_Zn_bind"/>
    <property type="match status" value="1"/>
</dbReference>
<dbReference type="PANTHER" id="PTHR13710">
    <property type="entry name" value="DNA HELICASE RECQ FAMILY MEMBER"/>
    <property type="match status" value="1"/>
</dbReference>
<evidence type="ECO:0000256" key="3">
    <source>
        <dbReference type="ARBA" id="ARBA00005446"/>
    </source>
</evidence>
<dbReference type="Pfam" id="PF09382">
    <property type="entry name" value="RQC"/>
    <property type="match status" value="1"/>
</dbReference>
<dbReference type="SMART" id="SM00956">
    <property type="entry name" value="RQC"/>
    <property type="match status" value="1"/>
</dbReference>
<evidence type="ECO:0000256" key="5">
    <source>
        <dbReference type="ARBA" id="ARBA00022741"/>
    </source>
</evidence>
<dbReference type="Pfam" id="PF21220">
    <property type="entry name" value="RecQ-1-like_HTH"/>
    <property type="match status" value="1"/>
</dbReference>
<feature type="domain" description="Helicase C-terminal" evidence="17">
    <location>
        <begin position="223"/>
        <end position="376"/>
    </location>
</feature>
<keyword evidence="19" id="KW-1185">Reference proteome</keyword>
<evidence type="ECO:0000256" key="11">
    <source>
        <dbReference type="ARBA" id="ARBA00034617"/>
    </source>
</evidence>
<evidence type="ECO:0000256" key="6">
    <source>
        <dbReference type="ARBA" id="ARBA00022801"/>
    </source>
</evidence>